<evidence type="ECO:0000256" key="1">
    <source>
        <dbReference type="ARBA" id="ARBA00022729"/>
    </source>
</evidence>
<dbReference type="PROSITE" id="PS50853">
    <property type="entry name" value="FN3"/>
    <property type="match status" value="3"/>
</dbReference>
<accession>A0ABW5NQ38</accession>
<dbReference type="InterPro" id="IPR013783">
    <property type="entry name" value="Ig-like_fold"/>
</dbReference>
<protein>
    <submittedName>
        <fullName evidence="5">Fibronectin type III domain-containing protein</fullName>
    </submittedName>
</protein>
<dbReference type="NCBIfam" id="TIGR04183">
    <property type="entry name" value="Por_Secre_tail"/>
    <property type="match status" value="1"/>
</dbReference>
<dbReference type="InterPro" id="IPR026444">
    <property type="entry name" value="Secre_tail"/>
</dbReference>
<dbReference type="SUPFAM" id="SSF49265">
    <property type="entry name" value="Fibronectin type III"/>
    <property type="match status" value="3"/>
</dbReference>
<feature type="signal peptide" evidence="2">
    <location>
        <begin position="1"/>
        <end position="18"/>
    </location>
</feature>
<dbReference type="CDD" id="cd00063">
    <property type="entry name" value="FN3"/>
    <property type="match status" value="2"/>
</dbReference>
<evidence type="ECO:0000259" key="3">
    <source>
        <dbReference type="PROSITE" id="PS50853"/>
    </source>
</evidence>
<dbReference type="Proteomes" id="UP001597480">
    <property type="component" value="Unassembled WGS sequence"/>
</dbReference>
<dbReference type="Pfam" id="PF00041">
    <property type="entry name" value="fn3"/>
    <property type="match status" value="3"/>
</dbReference>
<keyword evidence="1 2" id="KW-0732">Signal</keyword>
<sequence length="856" mass="92142">MKKIILLLGLFFASQTWAQDCTPLSYYTENFESATAPSLPSCTTASGSNTWTTANNPGNGFDNNTLKYTGNTQAANAWFFSKGIAMTQGVWYKISYRYGNNGASTEDLVVTLGTTGTSADPAFQTHAGITGGTATTFLLTTFPAQSTATYYLGFHATSAANQGNLYVDDIIVEPVTCNSPENVTVTNLTTTGATFTWNDTANNNTDMFTVYHYAYVTTNTPPTDQSLIHYNNVTTNTVTDLQPGTTYYLFVRTQCQPVVGGWSEPVIFTTPTCAATTVPYTEDFETATTPSLPSCTSGDQWVTAANPGSGFESNALQYTAGTETANAWFFTQGIQLNAGSFYKLRYTYGNNSSETTESLATVIATSPNAASVIGTVNDLTNITGNTPTVHTSGIVTVPTSGVYYFGFNAHSEANAGNLYVDNIEVKDWDCGVPQNITATDITPTSATISWGTPEENTSFGYLVAHPTTNTAPESGEYVQALTKEFTDLTPGTTYYIFVRSQCGPLMGDWSESISFTTPACEPTTVPYILDFESATVPATPECTIAQEAISGNDWVTANNPGSGFTSNTLVYTATNDAANSWFFTQGIQLTEGTLYKVSYKYGNNGTSTENLKVTLNSNPNPNYQIGNNFGTHEGITGGTQEEYFIEYFNMPTGVYYFGFNAYSEAGQGAIYVDDFKIEVIDCGEPTNGSATVTTTTATITWEAATSGNATPNVYHITYGTTDTLPTEGWENESGTSKTYEGLEPGTQYYAFVRVQCGPSNSGWITIPFTTEEVAGLGDNTLKNITAYPNPVKDVLNLNAQSTIEKVEVYSITGQLVYSQNVNTQNAVVNLQQLSTGAYLVNVIGENGSKRIKIIKE</sequence>
<dbReference type="EMBL" id="JBHUMD010000005">
    <property type="protein sequence ID" value="MFD2601134.1"/>
    <property type="molecule type" value="Genomic_DNA"/>
</dbReference>
<gene>
    <name evidence="5" type="ORF">ACFSR3_03625</name>
</gene>
<dbReference type="Gene3D" id="2.60.120.200">
    <property type="match status" value="3"/>
</dbReference>
<dbReference type="PROSITE" id="PS51820">
    <property type="entry name" value="PA14"/>
    <property type="match status" value="1"/>
</dbReference>
<feature type="chain" id="PRO_5045261947" evidence="2">
    <location>
        <begin position="19"/>
        <end position="856"/>
    </location>
</feature>
<evidence type="ECO:0000313" key="6">
    <source>
        <dbReference type="Proteomes" id="UP001597480"/>
    </source>
</evidence>
<evidence type="ECO:0000256" key="2">
    <source>
        <dbReference type="SAM" id="SignalP"/>
    </source>
</evidence>
<dbReference type="InterPro" id="IPR003961">
    <property type="entry name" value="FN3_dom"/>
</dbReference>
<feature type="domain" description="Fibronectin type-III" evidence="3">
    <location>
        <begin position="179"/>
        <end position="273"/>
    </location>
</feature>
<reference evidence="6" key="1">
    <citation type="journal article" date="2019" name="Int. J. Syst. Evol. Microbiol.">
        <title>The Global Catalogue of Microorganisms (GCM) 10K type strain sequencing project: providing services to taxonomists for standard genome sequencing and annotation.</title>
        <authorList>
            <consortium name="The Broad Institute Genomics Platform"/>
            <consortium name="The Broad Institute Genome Sequencing Center for Infectious Disease"/>
            <person name="Wu L."/>
            <person name="Ma J."/>
        </authorList>
    </citation>
    <scope>NUCLEOTIDE SEQUENCE [LARGE SCALE GENOMIC DNA]</scope>
    <source>
        <strain evidence="6">KCTC 42107</strain>
    </source>
</reference>
<feature type="domain" description="Fibronectin type-III" evidence="3">
    <location>
        <begin position="432"/>
        <end position="520"/>
    </location>
</feature>
<evidence type="ECO:0000259" key="4">
    <source>
        <dbReference type="PROSITE" id="PS51820"/>
    </source>
</evidence>
<dbReference type="Gene3D" id="2.60.40.10">
    <property type="entry name" value="Immunoglobulins"/>
    <property type="match status" value="3"/>
</dbReference>
<proteinExistence type="predicted"/>
<name>A0ABW5NQ38_9FLAO</name>
<dbReference type="RefSeq" id="WP_379819763.1">
    <property type="nucleotide sequence ID" value="NZ_JBHUMD010000005.1"/>
</dbReference>
<dbReference type="Pfam" id="PF18962">
    <property type="entry name" value="Por_Secre_tail"/>
    <property type="match status" value="1"/>
</dbReference>
<organism evidence="5 6">
    <name type="scientific">Flavobacterium suzhouense</name>
    <dbReference type="NCBI Taxonomy" id="1529638"/>
    <lineage>
        <taxon>Bacteria</taxon>
        <taxon>Pseudomonadati</taxon>
        <taxon>Bacteroidota</taxon>
        <taxon>Flavobacteriia</taxon>
        <taxon>Flavobacteriales</taxon>
        <taxon>Flavobacteriaceae</taxon>
        <taxon>Flavobacterium</taxon>
    </lineage>
</organism>
<feature type="domain" description="Fibronectin type-III" evidence="3">
    <location>
        <begin position="684"/>
        <end position="773"/>
    </location>
</feature>
<comment type="caution">
    <text evidence="5">The sequence shown here is derived from an EMBL/GenBank/DDBJ whole genome shotgun (WGS) entry which is preliminary data.</text>
</comment>
<dbReference type="PANTHER" id="PTHR46957">
    <property type="entry name" value="CYTOKINE RECEPTOR"/>
    <property type="match status" value="1"/>
</dbReference>
<keyword evidence="6" id="KW-1185">Reference proteome</keyword>
<dbReference type="PANTHER" id="PTHR46957:SF3">
    <property type="entry name" value="CYTOKINE RECEPTOR"/>
    <property type="match status" value="1"/>
</dbReference>
<dbReference type="SMART" id="SM00060">
    <property type="entry name" value="FN3"/>
    <property type="match status" value="3"/>
</dbReference>
<dbReference type="InterPro" id="IPR036116">
    <property type="entry name" value="FN3_sf"/>
</dbReference>
<evidence type="ECO:0000313" key="5">
    <source>
        <dbReference type="EMBL" id="MFD2601134.1"/>
    </source>
</evidence>
<feature type="domain" description="PA14" evidence="4">
    <location>
        <begin position="337"/>
        <end position="529"/>
    </location>
</feature>
<dbReference type="InterPro" id="IPR050713">
    <property type="entry name" value="RTP_Phos/Ushers"/>
</dbReference>
<dbReference type="InterPro" id="IPR037524">
    <property type="entry name" value="PA14/GLEYA"/>
</dbReference>